<evidence type="ECO:0000256" key="1">
    <source>
        <dbReference type="SAM" id="SignalP"/>
    </source>
</evidence>
<organism evidence="2 3">
    <name type="scientific">Parvularcula maris</name>
    <dbReference type="NCBI Taxonomy" id="2965077"/>
    <lineage>
        <taxon>Bacteria</taxon>
        <taxon>Pseudomonadati</taxon>
        <taxon>Pseudomonadota</taxon>
        <taxon>Alphaproteobacteria</taxon>
        <taxon>Parvularculales</taxon>
        <taxon>Parvularculaceae</taxon>
        <taxon>Parvularcula</taxon>
    </lineage>
</organism>
<evidence type="ECO:0008006" key="4">
    <source>
        <dbReference type="Google" id="ProtNLM"/>
    </source>
</evidence>
<feature type="chain" id="PRO_5040840368" description="PEP-CTERM sorting domain-containing protein" evidence="1">
    <location>
        <begin position="21"/>
        <end position="229"/>
    </location>
</feature>
<reference evidence="2" key="1">
    <citation type="submission" date="2022-07" db="EMBL/GenBank/DDBJ databases">
        <title>Parvularcula maris sp. nov., an algicidal bacterium isolated from seawater.</title>
        <authorList>
            <person name="Li F."/>
        </authorList>
    </citation>
    <scope>NUCLEOTIDE SEQUENCE</scope>
    <source>
        <strain evidence="2">BGMRC 0090</strain>
    </source>
</reference>
<feature type="signal peptide" evidence="1">
    <location>
        <begin position="1"/>
        <end position="20"/>
    </location>
</feature>
<dbReference type="AlphaFoldDB" id="A0A9X2RJF0"/>
<keyword evidence="3" id="KW-1185">Reference proteome</keyword>
<gene>
    <name evidence="2" type="ORF">NOG11_04710</name>
</gene>
<dbReference type="Proteomes" id="UP001142610">
    <property type="component" value="Unassembled WGS sequence"/>
</dbReference>
<name>A0A9X2RJF0_9PROT</name>
<proteinExistence type="predicted"/>
<evidence type="ECO:0000313" key="2">
    <source>
        <dbReference type="EMBL" id="MCQ8184682.1"/>
    </source>
</evidence>
<comment type="caution">
    <text evidence="2">The sequence shown here is derived from an EMBL/GenBank/DDBJ whole genome shotgun (WGS) entry which is preliminary data.</text>
</comment>
<sequence length="229" mass="24400">MKTTVLALAASFTMLGAAHASTTINYGSPVVVDPLGSGDDFGYASPFLPSITVDDIETITNLTVSIEGLTHDSWRDVDWVLAIGPAGGNFASLERGIVLRSGNSFDFSPVAVTNVDLTFDENASEEVPLENLVSGTYRPTDRYDYIANSYFTDFLGMEGVTSFAELIGSATGSVNLSLFVYDYFNDDNIGSFTDWSVTFDTLDTAEVPVPGVGIAAGLAAAAFLRRKRA</sequence>
<accession>A0A9X2RJF0</accession>
<dbReference type="EMBL" id="JANIBC010000002">
    <property type="protein sequence ID" value="MCQ8184682.1"/>
    <property type="molecule type" value="Genomic_DNA"/>
</dbReference>
<evidence type="ECO:0000313" key="3">
    <source>
        <dbReference type="Proteomes" id="UP001142610"/>
    </source>
</evidence>
<keyword evidence="1" id="KW-0732">Signal</keyword>
<dbReference type="RefSeq" id="WP_256618530.1">
    <property type="nucleotide sequence ID" value="NZ_JANIBC010000002.1"/>
</dbReference>
<protein>
    <recommendedName>
        <fullName evidence="4">PEP-CTERM sorting domain-containing protein</fullName>
    </recommendedName>
</protein>